<evidence type="ECO:0008006" key="3">
    <source>
        <dbReference type="Google" id="ProtNLM"/>
    </source>
</evidence>
<dbReference type="EMBL" id="MT143856">
    <property type="protein sequence ID" value="QJB03694.1"/>
    <property type="molecule type" value="Genomic_DNA"/>
</dbReference>
<reference evidence="1" key="1">
    <citation type="submission" date="2020-03" db="EMBL/GenBank/DDBJ databases">
        <title>The deep terrestrial virosphere.</title>
        <authorList>
            <person name="Holmfeldt K."/>
            <person name="Nilsson E."/>
            <person name="Simone D."/>
            <person name="Lopez-Fernandez M."/>
            <person name="Wu X."/>
            <person name="de Brujin I."/>
            <person name="Lundin D."/>
            <person name="Andersson A."/>
            <person name="Bertilsson S."/>
            <person name="Dopson M."/>
        </authorList>
    </citation>
    <scope>NUCLEOTIDE SEQUENCE</scope>
    <source>
        <strain evidence="1">MM171A00097</strain>
        <strain evidence="2">MM171B00585</strain>
    </source>
</reference>
<evidence type="ECO:0000313" key="1">
    <source>
        <dbReference type="EMBL" id="QJA43377.1"/>
    </source>
</evidence>
<protein>
    <recommendedName>
        <fullName evidence="3">HNH endonuclease</fullName>
    </recommendedName>
</protein>
<evidence type="ECO:0000313" key="2">
    <source>
        <dbReference type="EMBL" id="QJB03694.1"/>
    </source>
</evidence>
<name>A0A6H1Z7M1_9ZZZZ</name>
<accession>A0A6H1Z7M1</accession>
<dbReference type="AlphaFoldDB" id="A0A6H1Z7M1"/>
<sequence>MIYCPKCKKTTTSTTHQYHDSKGKLIRTEGVCDTCQQTQVVRHYQPKKRIGSGPAFVQ</sequence>
<organism evidence="1">
    <name type="scientific">viral metagenome</name>
    <dbReference type="NCBI Taxonomy" id="1070528"/>
    <lineage>
        <taxon>unclassified sequences</taxon>
        <taxon>metagenomes</taxon>
        <taxon>organismal metagenomes</taxon>
    </lineage>
</organism>
<proteinExistence type="predicted"/>
<gene>
    <name evidence="1" type="ORF">MM171A00097_0024</name>
    <name evidence="2" type="ORF">MM171B00585_0022</name>
</gene>
<dbReference type="EMBL" id="MT143710">
    <property type="protein sequence ID" value="QJA43377.1"/>
    <property type="molecule type" value="Genomic_DNA"/>
</dbReference>